<evidence type="ECO:0000259" key="2">
    <source>
        <dbReference type="PROSITE" id="PS50948"/>
    </source>
</evidence>
<dbReference type="GeneID" id="17264032"/>
<dbReference type="RefSeq" id="XP_005786737.1">
    <property type="nucleotide sequence ID" value="XM_005786680.1"/>
</dbReference>
<dbReference type="InterPro" id="IPR003609">
    <property type="entry name" value="Pan_app"/>
</dbReference>
<dbReference type="Proteomes" id="UP000013827">
    <property type="component" value="Unassembled WGS sequence"/>
</dbReference>
<dbReference type="PROSITE" id="PS50948">
    <property type="entry name" value="PAN"/>
    <property type="match status" value="1"/>
</dbReference>
<dbReference type="Pfam" id="PF00024">
    <property type="entry name" value="PAN_1"/>
    <property type="match status" value="1"/>
</dbReference>
<dbReference type="KEGG" id="ehx:EMIHUDRAFT_209629"/>
<reference evidence="3" key="2">
    <citation type="submission" date="2024-10" db="UniProtKB">
        <authorList>
            <consortium name="EnsemblProtists"/>
        </authorList>
    </citation>
    <scope>IDENTIFICATION</scope>
</reference>
<feature type="chain" id="PRO_5044053651" description="Apple domain-containing protein" evidence="1">
    <location>
        <begin position="19"/>
        <end position="303"/>
    </location>
</feature>
<reference evidence="4" key="1">
    <citation type="journal article" date="2013" name="Nature">
        <title>Pan genome of the phytoplankton Emiliania underpins its global distribution.</title>
        <authorList>
            <person name="Read B.A."/>
            <person name="Kegel J."/>
            <person name="Klute M.J."/>
            <person name="Kuo A."/>
            <person name="Lefebvre S.C."/>
            <person name="Maumus F."/>
            <person name="Mayer C."/>
            <person name="Miller J."/>
            <person name="Monier A."/>
            <person name="Salamov A."/>
            <person name="Young J."/>
            <person name="Aguilar M."/>
            <person name="Claverie J.M."/>
            <person name="Frickenhaus S."/>
            <person name="Gonzalez K."/>
            <person name="Herman E.K."/>
            <person name="Lin Y.C."/>
            <person name="Napier J."/>
            <person name="Ogata H."/>
            <person name="Sarno A.F."/>
            <person name="Shmutz J."/>
            <person name="Schroeder D."/>
            <person name="de Vargas C."/>
            <person name="Verret F."/>
            <person name="von Dassow P."/>
            <person name="Valentin K."/>
            <person name="Van de Peer Y."/>
            <person name="Wheeler G."/>
            <person name="Dacks J.B."/>
            <person name="Delwiche C.F."/>
            <person name="Dyhrman S.T."/>
            <person name="Glockner G."/>
            <person name="John U."/>
            <person name="Richards T."/>
            <person name="Worden A.Z."/>
            <person name="Zhang X."/>
            <person name="Grigoriev I.V."/>
            <person name="Allen A.E."/>
            <person name="Bidle K."/>
            <person name="Borodovsky M."/>
            <person name="Bowler C."/>
            <person name="Brownlee C."/>
            <person name="Cock J.M."/>
            <person name="Elias M."/>
            <person name="Gladyshev V.N."/>
            <person name="Groth M."/>
            <person name="Guda C."/>
            <person name="Hadaegh A."/>
            <person name="Iglesias-Rodriguez M.D."/>
            <person name="Jenkins J."/>
            <person name="Jones B.M."/>
            <person name="Lawson T."/>
            <person name="Leese F."/>
            <person name="Lindquist E."/>
            <person name="Lobanov A."/>
            <person name="Lomsadze A."/>
            <person name="Malik S.B."/>
            <person name="Marsh M.E."/>
            <person name="Mackinder L."/>
            <person name="Mock T."/>
            <person name="Mueller-Roeber B."/>
            <person name="Pagarete A."/>
            <person name="Parker M."/>
            <person name="Probert I."/>
            <person name="Quesneville H."/>
            <person name="Raines C."/>
            <person name="Rensing S.A."/>
            <person name="Riano-Pachon D.M."/>
            <person name="Richier S."/>
            <person name="Rokitta S."/>
            <person name="Shiraiwa Y."/>
            <person name="Soanes D.M."/>
            <person name="van der Giezen M."/>
            <person name="Wahlund T.M."/>
            <person name="Williams B."/>
            <person name="Wilson W."/>
            <person name="Wolfe G."/>
            <person name="Wurch L.L."/>
        </authorList>
    </citation>
    <scope>NUCLEOTIDE SEQUENCE</scope>
</reference>
<dbReference type="KEGG" id="ehx:EMIHUDRAFT_202029"/>
<keyword evidence="1" id="KW-0732">Signal</keyword>
<dbReference type="PaxDb" id="2903-EOD17703"/>
<evidence type="ECO:0000313" key="4">
    <source>
        <dbReference type="Proteomes" id="UP000013827"/>
    </source>
</evidence>
<evidence type="ECO:0000313" key="3">
    <source>
        <dbReference type="EnsemblProtists" id="EOD34308"/>
    </source>
</evidence>
<sequence>MSVASASILSLAAALLQSLSNESMVQQLSPLETDMCRRGVRDESGTACCAAECGACRGRHGVGSRCASRQGGPERCCPHKFGTACRSRDDVACHLTNLVDFPHEPRCSYQPLHSAGPRTIAKSAESCAARCRKLPGCAYWSWWQDHGCHVSARSSNKVVTKEAVCGVPAERACRFQPSRGSLLLSNLWGQTRESTASKCATRCSETHNCAFYTWNPNDASCNLTDKRARKMSHFAVPSFCGAVEQSASNAKEEESKKPAAKGMCEKGIADPKGAVCCSKGCGKCGGGGCKKRDGGAKKYDIYD</sequence>
<protein>
    <recommendedName>
        <fullName evidence="2">Apple domain-containing protein</fullName>
    </recommendedName>
</protein>
<dbReference type="GeneID" id="17279579"/>
<dbReference type="HOGENOM" id="CLU_919617_0_0_1"/>
<accession>A0A0D3KEX3</accession>
<evidence type="ECO:0000256" key="1">
    <source>
        <dbReference type="SAM" id="SignalP"/>
    </source>
</evidence>
<name>A0A0D3KEX3_EMIH1</name>
<feature type="domain" description="Apple" evidence="2">
    <location>
        <begin position="173"/>
        <end position="247"/>
    </location>
</feature>
<dbReference type="AlphaFoldDB" id="A0A0D3KEX3"/>
<dbReference type="RefSeq" id="XP_005770132.1">
    <property type="nucleotide sequence ID" value="XM_005770075.1"/>
</dbReference>
<proteinExistence type="predicted"/>
<dbReference type="EnsemblProtists" id="EOD17703">
    <property type="protein sequence ID" value="EOD17703"/>
    <property type="gene ID" value="EMIHUDRAFT_209629"/>
</dbReference>
<keyword evidence="4" id="KW-1185">Reference proteome</keyword>
<dbReference type="Gene3D" id="3.50.4.10">
    <property type="entry name" value="Hepatocyte Growth Factor"/>
    <property type="match status" value="2"/>
</dbReference>
<feature type="signal peptide" evidence="1">
    <location>
        <begin position="1"/>
        <end position="18"/>
    </location>
</feature>
<dbReference type="EnsemblProtists" id="EOD34308">
    <property type="protein sequence ID" value="EOD34308"/>
    <property type="gene ID" value="EMIHUDRAFT_202029"/>
</dbReference>
<organism evidence="3 4">
    <name type="scientific">Emiliania huxleyi (strain CCMP1516)</name>
    <dbReference type="NCBI Taxonomy" id="280463"/>
    <lineage>
        <taxon>Eukaryota</taxon>
        <taxon>Haptista</taxon>
        <taxon>Haptophyta</taxon>
        <taxon>Prymnesiophyceae</taxon>
        <taxon>Isochrysidales</taxon>
        <taxon>Noelaerhabdaceae</taxon>
        <taxon>Emiliania</taxon>
    </lineage>
</organism>